<dbReference type="RefSeq" id="WP_189225849.1">
    <property type="nucleotide sequence ID" value="NZ_BMRG01000012.1"/>
</dbReference>
<feature type="chain" id="PRO_5038625114" evidence="3">
    <location>
        <begin position="23"/>
        <end position="409"/>
    </location>
</feature>
<dbReference type="Proteomes" id="UP000639606">
    <property type="component" value="Unassembled WGS sequence"/>
</dbReference>
<dbReference type="InterPro" id="IPR028082">
    <property type="entry name" value="Peripla_BP_I"/>
</dbReference>
<dbReference type="SUPFAM" id="SSF53822">
    <property type="entry name" value="Periplasmic binding protein-like I"/>
    <property type="match status" value="1"/>
</dbReference>
<keyword evidence="6" id="KW-1185">Reference proteome</keyword>
<dbReference type="InterPro" id="IPR028081">
    <property type="entry name" value="Leu-bd"/>
</dbReference>
<evidence type="ECO:0000256" key="1">
    <source>
        <dbReference type="ARBA" id="ARBA00010062"/>
    </source>
</evidence>
<dbReference type="PANTHER" id="PTHR47235">
    <property type="entry name" value="BLR6548 PROTEIN"/>
    <property type="match status" value="1"/>
</dbReference>
<proteinExistence type="inferred from homology"/>
<evidence type="ECO:0000313" key="5">
    <source>
        <dbReference type="EMBL" id="GGP71683.1"/>
    </source>
</evidence>
<protein>
    <submittedName>
        <fullName evidence="5">Branched-chain amino acid ABC transporter substrate-binding protein</fullName>
    </submittedName>
</protein>
<reference evidence="5" key="1">
    <citation type="journal article" date="2014" name="Int. J. Syst. Evol. Microbiol.">
        <title>Complete genome sequence of Corynebacterium casei LMG S-19264T (=DSM 44701T), isolated from a smear-ripened cheese.</title>
        <authorList>
            <consortium name="US DOE Joint Genome Institute (JGI-PGF)"/>
            <person name="Walter F."/>
            <person name="Albersmeier A."/>
            <person name="Kalinowski J."/>
            <person name="Ruckert C."/>
        </authorList>
    </citation>
    <scope>NUCLEOTIDE SEQUENCE</scope>
    <source>
        <strain evidence="5">JCM 3313</strain>
    </source>
</reference>
<name>A0A918EGA1_9PSEU</name>
<dbReference type="AlphaFoldDB" id="A0A918EGA1"/>
<dbReference type="PANTHER" id="PTHR47235:SF1">
    <property type="entry name" value="BLR6548 PROTEIN"/>
    <property type="match status" value="1"/>
</dbReference>
<dbReference type="EMBL" id="BMRG01000012">
    <property type="protein sequence ID" value="GGP71683.1"/>
    <property type="molecule type" value="Genomic_DNA"/>
</dbReference>
<sequence length="409" mass="42768">MRAFALVLTAAAVLASGCSSPAGDDARVEAGPGVGQDSIALGVLTDMTGPFSTSAKLRITAYELFLEQLNARGGVCGREVELRTADHGYDVNRALEGFFRLEPEVLGFIDITGAPMTEALEPEILQTRVLAAPASWSASLLGNPHMMVVGTTYDLDVINGMDHLRANGVIRDGDTIGHIHVDSDYGDNGLEGSQFAAQQWGMRLVTKSVAETDTDLAEEVAQLRAAGAKAVLLSTAPTQTAVAVGVAAQLGWQVPFMVNAVGYDPQMLDTPAAPAVLKQVLVVSPIAPFATDQPGPRAVAEAFGKAHPDLVPSAFVDHGYATATAFATVLEKACQAGDLTRDGVLRAFQDTASVDTGGLTGPLRFSLAGRPSSTQSYVARPSRDVPGGLEVVAELFESELVPLKGTRAR</sequence>
<dbReference type="Pfam" id="PF13458">
    <property type="entry name" value="Peripla_BP_6"/>
    <property type="match status" value="1"/>
</dbReference>
<comment type="similarity">
    <text evidence="1">Belongs to the leucine-binding protein family.</text>
</comment>
<dbReference type="Gene3D" id="3.40.50.2300">
    <property type="match status" value="2"/>
</dbReference>
<gene>
    <name evidence="5" type="ORF">GCM10010185_51090</name>
</gene>
<dbReference type="PROSITE" id="PS51257">
    <property type="entry name" value="PROKAR_LIPOPROTEIN"/>
    <property type="match status" value="1"/>
</dbReference>
<evidence type="ECO:0000256" key="3">
    <source>
        <dbReference type="SAM" id="SignalP"/>
    </source>
</evidence>
<accession>A0A918EGA1</accession>
<evidence type="ECO:0000256" key="2">
    <source>
        <dbReference type="ARBA" id="ARBA00022729"/>
    </source>
</evidence>
<organism evidence="5 6">
    <name type="scientific">Saccharothrix coeruleofusca</name>
    <dbReference type="NCBI Taxonomy" id="33919"/>
    <lineage>
        <taxon>Bacteria</taxon>
        <taxon>Bacillati</taxon>
        <taxon>Actinomycetota</taxon>
        <taxon>Actinomycetes</taxon>
        <taxon>Pseudonocardiales</taxon>
        <taxon>Pseudonocardiaceae</taxon>
        <taxon>Saccharothrix</taxon>
    </lineage>
</organism>
<evidence type="ECO:0000259" key="4">
    <source>
        <dbReference type="Pfam" id="PF13458"/>
    </source>
</evidence>
<keyword evidence="2 3" id="KW-0732">Signal</keyword>
<reference evidence="5" key="2">
    <citation type="submission" date="2020-09" db="EMBL/GenBank/DDBJ databases">
        <authorList>
            <person name="Sun Q."/>
            <person name="Ohkuma M."/>
        </authorList>
    </citation>
    <scope>NUCLEOTIDE SEQUENCE</scope>
    <source>
        <strain evidence="5">JCM 3313</strain>
    </source>
</reference>
<feature type="domain" description="Leucine-binding protein" evidence="4">
    <location>
        <begin position="39"/>
        <end position="380"/>
    </location>
</feature>
<comment type="caution">
    <text evidence="5">The sequence shown here is derived from an EMBL/GenBank/DDBJ whole genome shotgun (WGS) entry which is preliminary data.</text>
</comment>
<feature type="signal peptide" evidence="3">
    <location>
        <begin position="1"/>
        <end position="22"/>
    </location>
</feature>
<evidence type="ECO:0000313" key="6">
    <source>
        <dbReference type="Proteomes" id="UP000639606"/>
    </source>
</evidence>